<keyword evidence="1 3" id="KW-0732">Signal</keyword>
<dbReference type="Proteomes" id="UP001320876">
    <property type="component" value="Unassembled WGS sequence"/>
</dbReference>
<reference evidence="5 6" key="1">
    <citation type="submission" date="2022-10" db="EMBL/GenBank/DDBJ databases">
        <title>Luteolibacter arcticus strain CCTCC AB 2014275, whole genome shotgun sequencing project.</title>
        <authorList>
            <person name="Zhao G."/>
            <person name="Shen L."/>
        </authorList>
    </citation>
    <scope>NUCLEOTIDE SEQUENCE [LARGE SCALE GENOMIC DNA]</scope>
    <source>
        <strain evidence="5 6">CCTCC AB 2014275</strain>
    </source>
</reference>
<evidence type="ECO:0000313" key="5">
    <source>
        <dbReference type="EMBL" id="MCW1925936.1"/>
    </source>
</evidence>
<dbReference type="InterPro" id="IPR006558">
    <property type="entry name" value="LamG-like"/>
</dbReference>
<comment type="caution">
    <text evidence="5">The sequence shown here is derived from an EMBL/GenBank/DDBJ whole genome shotgun (WGS) entry which is preliminary data.</text>
</comment>
<name>A0ABT3GQY3_9BACT</name>
<keyword evidence="6" id="KW-1185">Reference proteome</keyword>
<dbReference type="RefSeq" id="WP_264490045.1">
    <property type="nucleotide sequence ID" value="NZ_JAPDDT010000019.1"/>
</dbReference>
<evidence type="ECO:0000256" key="3">
    <source>
        <dbReference type="SAM" id="SignalP"/>
    </source>
</evidence>
<dbReference type="SMART" id="SM00560">
    <property type="entry name" value="LamGL"/>
    <property type="match status" value="1"/>
</dbReference>
<dbReference type="Gene3D" id="2.60.120.200">
    <property type="match status" value="1"/>
</dbReference>
<proteinExistence type="predicted"/>
<feature type="signal peptide" evidence="3">
    <location>
        <begin position="1"/>
        <end position="22"/>
    </location>
</feature>
<feature type="domain" description="LamG-like jellyroll fold" evidence="4">
    <location>
        <begin position="129"/>
        <end position="271"/>
    </location>
</feature>
<evidence type="ECO:0000256" key="1">
    <source>
        <dbReference type="ARBA" id="ARBA00022729"/>
    </source>
</evidence>
<feature type="chain" id="PRO_5046394062" evidence="3">
    <location>
        <begin position="23"/>
        <end position="502"/>
    </location>
</feature>
<evidence type="ECO:0000256" key="2">
    <source>
        <dbReference type="ARBA" id="ARBA00023157"/>
    </source>
</evidence>
<dbReference type="EMBL" id="JAPDDT010000019">
    <property type="protein sequence ID" value="MCW1925936.1"/>
    <property type="molecule type" value="Genomic_DNA"/>
</dbReference>
<dbReference type="SUPFAM" id="SSF49899">
    <property type="entry name" value="Concanavalin A-like lectins/glucanases"/>
    <property type="match status" value="1"/>
</dbReference>
<dbReference type="Pfam" id="PF13385">
    <property type="entry name" value="Laminin_G_3"/>
    <property type="match status" value="1"/>
</dbReference>
<accession>A0ABT3GQY3</accession>
<evidence type="ECO:0000313" key="6">
    <source>
        <dbReference type="Proteomes" id="UP001320876"/>
    </source>
</evidence>
<sequence>MNASRLSLIALAGFLPILTAHADLNSGLIAYYNFQEEGTAGIANKVGGGATHNGTYGSGTTFGVTPAIAGSGAGFVLNAAYAGVEATTTTDRSIPLVGKALNVAKDDASATAGSGWFNVPTLGASTLGSNFAISAWFYLAPDADNGGTDVATLRDYVFESADLDNFDVSFGTNDTNGNTFVSWIGGTSGAQVAGTLATGQWHHVVHVFSQAGTNTALSVYINGAKVGATVSTPTANMNFTSLNFGAGRTGFRVFDGMLDEVAVWNRSFTANDVTELHQRGQASLAVNANLAAAGKAFVSVDPSDPAMGVTFGTGLYNLNDEISGGVEASPNPGYIFTGWGSPFTGQSNPFPHVVTASVSIPAIFAQDSADDDSDGLTNYQEEVIYGTFPNDADSDDDLVSDRAEIQNTQTNPLVSQREAVDYIIANLGNGVGPNDTVLTRNQANNTLTLKLTGQSSTTLTTWSGLTPSTPGTTASQSGGDFLLQTPGTADTKRFFQVKGQEP</sequence>
<protein>
    <submittedName>
        <fullName evidence="5">LamG domain-containing protein</fullName>
    </submittedName>
</protein>
<evidence type="ECO:0000259" key="4">
    <source>
        <dbReference type="SMART" id="SM00560"/>
    </source>
</evidence>
<keyword evidence="2" id="KW-1015">Disulfide bond</keyword>
<organism evidence="5 6">
    <name type="scientific">Luteolibacter arcticus</name>
    <dbReference type="NCBI Taxonomy" id="1581411"/>
    <lineage>
        <taxon>Bacteria</taxon>
        <taxon>Pseudomonadati</taxon>
        <taxon>Verrucomicrobiota</taxon>
        <taxon>Verrucomicrobiia</taxon>
        <taxon>Verrucomicrobiales</taxon>
        <taxon>Verrucomicrobiaceae</taxon>
        <taxon>Luteolibacter</taxon>
    </lineage>
</organism>
<dbReference type="InterPro" id="IPR013320">
    <property type="entry name" value="ConA-like_dom_sf"/>
</dbReference>
<gene>
    <name evidence="5" type="ORF">OKA05_25480</name>
</gene>